<dbReference type="RefSeq" id="WP_215233279.1">
    <property type="nucleotide sequence ID" value="NZ_CAJRAU010000002.1"/>
</dbReference>
<proteinExistence type="predicted"/>
<feature type="domain" description="CheB-type methylesterase" evidence="5">
    <location>
        <begin position="9"/>
        <end position="196"/>
    </location>
</feature>
<dbReference type="PANTHER" id="PTHR42872">
    <property type="entry name" value="PROTEIN-GLUTAMATE METHYLESTERASE/PROTEIN-GLUTAMINE GLUTAMINASE"/>
    <property type="match status" value="1"/>
</dbReference>
<dbReference type="Proteomes" id="UP000679725">
    <property type="component" value="Unassembled WGS sequence"/>
</dbReference>
<name>A0ABN7R511_9BACT</name>
<reference evidence="6 7" key="1">
    <citation type="submission" date="2021-04" db="EMBL/GenBank/DDBJ databases">
        <authorList>
            <person name="Rodrigo-Torres L."/>
            <person name="Arahal R. D."/>
            <person name="Lucena T."/>
        </authorList>
    </citation>
    <scope>NUCLEOTIDE SEQUENCE [LARGE SCALE GENOMIC DNA]</scope>
    <source>
        <strain evidence="6 7">CECT 9623</strain>
    </source>
</reference>
<evidence type="ECO:0000256" key="3">
    <source>
        <dbReference type="ARBA" id="ARBA00048267"/>
    </source>
</evidence>
<evidence type="ECO:0000313" key="7">
    <source>
        <dbReference type="Proteomes" id="UP000679725"/>
    </source>
</evidence>
<gene>
    <name evidence="6" type="primary">cheB_3</name>
    <name evidence="6" type="ORF">DYBT9623_01931</name>
</gene>
<dbReference type="Gene3D" id="3.40.50.180">
    <property type="entry name" value="Methylesterase CheB, C-terminal domain"/>
    <property type="match status" value="1"/>
</dbReference>
<feature type="active site" evidence="4">
    <location>
        <position position="18"/>
    </location>
</feature>
<feature type="active site" evidence="4">
    <location>
        <position position="45"/>
    </location>
</feature>
<keyword evidence="7" id="KW-1185">Reference proteome</keyword>
<evidence type="ECO:0000256" key="2">
    <source>
        <dbReference type="ARBA" id="ARBA00039140"/>
    </source>
</evidence>
<evidence type="ECO:0000256" key="4">
    <source>
        <dbReference type="PROSITE-ProRule" id="PRU00050"/>
    </source>
</evidence>
<dbReference type="PANTHER" id="PTHR42872:SF6">
    <property type="entry name" value="PROTEIN-GLUTAMATE METHYLESTERASE_PROTEIN-GLUTAMINE GLUTAMINASE"/>
    <property type="match status" value="1"/>
</dbReference>
<evidence type="ECO:0000259" key="5">
    <source>
        <dbReference type="PROSITE" id="PS50122"/>
    </source>
</evidence>
<keyword evidence="1 4" id="KW-0378">Hydrolase</keyword>
<dbReference type="InterPro" id="IPR000673">
    <property type="entry name" value="Sig_transdc_resp-reg_Me-estase"/>
</dbReference>
<dbReference type="InterPro" id="IPR035909">
    <property type="entry name" value="CheB_C"/>
</dbReference>
<dbReference type="PROSITE" id="PS50122">
    <property type="entry name" value="CHEB"/>
    <property type="match status" value="1"/>
</dbReference>
<organism evidence="6 7">
    <name type="scientific">Dyadobacter linearis</name>
    <dbReference type="NCBI Taxonomy" id="2823330"/>
    <lineage>
        <taxon>Bacteria</taxon>
        <taxon>Pseudomonadati</taxon>
        <taxon>Bacteroidota</taxon>
        <taxon>Cytophagia</taxon>
        <taxon>Cytophagales</taxon>
        <taxon>Spirosomataceae</taxon>
        <taxon>Dyadobacter</taxon>
    </lineage>
</organism>
<sequence length="198" mass="21784">MRTSSKSQPLSLVLLGGSTGSMVIFEEVLKLLTSPPDCALIFILHRGKSSTALLPDLFRRKTGVVMIEPDHLEEIRSAHVYFALPDCHLLIGPDRRFYYDLSDKDFFSRPSIDAAFVSAAVSGIPVKAAFLFSGSSPDGAFGMRVLAEKGFATYVLDPAEAESSRMPEEAIKLYHGHRLISRANFTRTINDIIYSNGV</sequence>
<dbReference type="GO" id="GO:0050568">
    <property type="term" value="F:protein-glutamine glutaminase activity"/>
    <property type="evidence" value="ECO:0007669"/>
    <property type="project" value="UniProtKB-EC"/>
</dbReference>
<dbReference type="EMBL" id="CAJRAU010000002">
    <property type="protein sequence ID" value="CAG5069195.1"/>
    <property type="molecule type" value="Genomic_DNA"/>
</dbReference>
<feature type="active site" evidence="4">
    <location>
        <position position="138"/>
    </location>
</feature>
<dbReference type="EC" id="3.1.1.61" evidence="2"/>
<keyword evidence="4" id="KW-0145">Chemotaxis</keyword>
<dbReference type="SUPFAM" id="SSF52738">
    <property type="entry name" value="Methylesterase CheB, C-terminal domain"/>
    <property type="match status" value="1"/>
</dbReference>
<evidence type="ECO:0000256" key="1">
    <source>
        <dbReference type="ARBA" id="ARBA00022801"/>
    </source>
</evidence>
<accession>A0ABN7R511</accession>
<dbReference type="Pfam" id="PF01339">
    <property type="entry name" value="CheB_methylest"/>
    <property type="match status" value="1"/>
</dbReference>
<evidence type="ECO:0000313" key="6">
    <source>
        <dbReference type="EMBL" id="CAG5069195.1"/>
    </source>
</evidence>
<comment type="caution">
    <text evidence="6">The sequence shown here is derived from an EMBL/GenBank/DDBJ whole genome shotgun (WGS) entry which is preliminary data.</text>
</comment>
<comment type="catalytic activity">
    <reaction evidence="3">
        <text>[protein]-L-glutamate 5-O-methyl ester + H2O = L-glutamyl-[protein] + methanol + H(+)</text>
        <dbReference type="Rhea" id="RHEA:23236"/>
        <dbReference type="Rhea" id="RHEA-COMP:10208"/>
        <dbReference type="Rhea" id="RHEA-COMP:10311"/>
        <dbReference type="ChEBI" id="CHEBI:15377"/>
        <dbReference type="ChEBI" id="CHEBI:15378"/>
        <dbReference type="ChEBI" id="CHEBI:17790"/>
        <dbReference type="ChEBI" id="CHEBI:29973"/>
        <dbReference type="ChEBI" id="CHEBI:82795"/>
        <dbReference type="EC" id="3.1.1.61"/>
    </reaction>
</comment>
<protein>
    <recommendedName>
        <fullName evidence="2">protein-glutamate methylesterase</fullName>
        <ecNumber evidence="2">3.1.1.61</ecNumber>
    </recommendedName>
</protein>